<sequence>MRALRGKCFDPIAKKVAISRNVEFEEDVSWNWNIEKGERYHFLPHLEEEENEELEVEGYCDSDYAGDVDDHKSTIRFVFYFGENAISCSRKQPIVTISTCESKYVAPIAGTCHAIWLRRLLSELYFAHDGATKIMVDNKSAIALAKNSVFHDRSKHTDVKFHVIRDCITNKEITPQLPKCIPSTLHTENSKRGFFPPCFIS</sequence>
<proteinExistence type="predicted"/>
<organism evidence="1">
    <name type="scientific">Sesamum calycinum</name>
    <dbReference type="NCBI Taxonomy" id="2727403"/>
    <lineage>
        <taxon>Eukaryota</taxon>
        <taxon>Viridiplantae</taxon>
        <taxon>Streptophyta</taxon>
        <taxon>Embryophyta</taxon>
        <taxon>Tracheophyta</taxon>
        <taxon>Spermatophyta</taxon>
        <taxon>Magnoliopsida</taxon>
        <taxon>eudicotyledons</taxon>
        <taxon>Gunneridae</taxon>
        <taxon>Pentapetalae</taxon>
        <taxon>asterids</taxon>
        <taxon>lamiids</taxon>
        <taxon>Lamiales</taxon>
        <taxon>Pedaliaceae</taxon>
        <taxon>Sesamum</taxon>
    </lineage>
</organism>
<name>A0AAW2KVX6_9LAMI</name>
<dbReference type="PANTHER" id="PTHR11439">
    <property type="entry name" value="GAG-POL-RELATED RETROTRANSPOSON"/>
    <property type="match status" value="1"/>
</dbReference>
<protein>
    <submittedName>
        <fullName evidence="1">Retrovirus-related Pol polyprotein from transposon TNT 1-94</fullName>
    </submittedName>
</protein>
<reference evidence="1" key="1">
    <citation type="submission" date="2020-06" db="EMBL/GenBank/DDBJ databases">
        <authorList>
            <person name="Li T."/>
            <person name="Hu X."/>
            <person name="Zhang T."/>
            <person name="Song X."/>
            <person name="Zhang H."/>
            <person name="Dai N."/>
            <person name="Sheng W."/>
            <person name="Hou X."/>
            <person name="Wei L."/>
        </authorList>
    </citation>
    <scope>NUCLEOTIDE SEQUENCE</scope>
    <source>
        <strain evidence="1">KEN8</strain>
        <tissue evidence="1">Leaf</tissue>
    </source>
</reference>
<accession>A0AAW2KVX6</accession>
<reference evidence="1" key="2">
    <citation type="journal article" date="2024" name="Plant">
        <title>Genomic evolution and insights into agronomic trait innovations of Sesamum species.</title>
        <authorList>
            <person name="Miao H."/>
            <person name="Wang L."/>
            <person name="Qu L."/>
            <person name="Liu H."/>
            <person name="Sun Y."/>
            <person name="Le M."/>
            <person name="Wang Q."/>
            <person name="Wei S."/>
            <person name="Zheng Y."/>
            <person name="Lin W."/>
            <person name="Duan Y."/>
            <person name="Cao H."/>
            <person name="Xiong S."/>
            <person name="Wang X."/>
            <person name="Wei L."/>
            <person name="Li C."/>
            <person name="Ma Q."/>
            <person name="Ju M."/>
            <person name="Zhao R."/>
            <person name="Li G."/>
            <person name="Mu C."/>
            <person name="Tian Q."/>
            <person name="Mei H."/>
            <person name="Zhang T."/>
            <person name="Gao T."/>
            <person name="Zhang H."/>
        </authorList>
    </citation>
    <scope>NUCLEOTIDE SEQUENCE</scope>
    <source>
        <strain evidence="1">KEN8</strain>
    </source>
</reference>
<dbReference type="PANTHER" id="PTHR11439:SF483">
    <property type="entry name" value="PEPTIDE SYNTHASE GLIP-LIKE, PUTATIVE (AFU_ORTHOLOGUE AFUA_3G12920)-RELATED"/>
    <property type="match status" value="1"/>
</dbReference>
<gene>
    <name evidence="1" type="ORF">Scaly_2956400</name>
</gene>
<dbReference type="CDD" id="cd09272">
    <property type="entry name" value="RNase_HI_RT_Ty1"/>
    <property type="match status" value="1"/>
</dbReference>
<dbReference type="AlphaFoldDB" id="A0AAW2KVX6"/>
<comment type="caution">
    <text evidence="1">The sequence shown here is derived from an EMBL/GenBank/DDBJ whole genome shotgun (WGS) entry which is preliminary data.</text>
</comment>
<dbReference type="EMBL" id="JACGWM010000259">
    <property type="protein sequence ID" value="KAL0310132.1"/>
    <property type="molecule type" value="Genomic_DNA"/>
</dbReference>
<evidence type="ECO:0000313" key="1">
    <source>
        <dbReference type="EMBL" id="KAL0310132.1"/>
    </source>
</evidence>